<evidence type="ECO:0000313" key="2">
    <source>
        <dbReference type="EMBL" id="CAA9503265.1"/>
    </source>
</evidence>
<feature type="non-terminal residue" evidence="2">
    <location>
        <position position="41"/>
    </location>
</feature>
<reference evidence="2" key="1">
    <citation type="submission" date="2020-02" db="EMBL/GenBank/DDBJ databases">
        <authorList>
            <person name="Meier V. D."/>
        </authorList>
    </citation>
    <scope>NUCLEOTIDE SEQUENCE</scope>
    <source>
        <strain evidence="2">AVDCRST_MAG13</strain>
    </source>
</reference>
<proteinExistence type="predicted"/>
<gene>
    <name evidence="2" type="ORF">AVDCRST_MAG13-2384</name>
</gene>
<feature type="compositionally biased region" description="Low complexity" evidence="1">
    <location>
        <begin position="21"/>
        <end position="30"/>
    </location>
</feature>
<organism evidence="2">
    <name type="scientific">uncultured Solirubrobacteraceae bacterium</name>
    <dbReference type="NCBI Taxonomy" id="1162706"/>
    <lineage>
        <taxon>Bacteria</taxon>
        <taxon>Bacillati</taxon>
        <taxon>Actinomycetota</taxon>
        <taxon>Thermoleophilia</taxon>
        <taxon>Solirubrobacterales</taxon>
        <taxon>Solirubrobacteraceae</taxon>
        <taxon>environmental samples</taxon>
    </lineage>
</organism>
<dbReference type="EMBL" id="CADCVO010000380">
    <property type="protein sequence ID" value="CAA9503265.1"/>
    <property type="molecule type" value="Genomic_DNA"/>
</dbReference>
<protein>
    <submittedName>
        <fullName evidence="2">Uncharacterized protein</fullName>
    </submittedName>
</protein>
<accession>A0A6J4SRE8</accession>
<feature type="region of interest" description="Disordered" evidence="1">
    <location>
        <begin position="1"/>
        <end position="41"/>
    </location>
</feature>
<feature type="non-terminal residue" evidence="2">
    <location>
        <position position="1"/>
    </location>
</feature>
<evidence type="ECO:0000256" key="1">
    <source>
        <dbReference type="SAM" id="MobiDB-lite"/>
    </source>
</evidence>
<feature type="compositionally biased region" description="Basic and acidic residues" evidence="1">
    <location>
        <begin position="31"/>
        <end position="41"/>
    </location>
</feature>
<name>A0A6J4SRE8_9ACTN</name>
<sequence>APSTSPRSTWRRGRETPPPRAARTSCSSRARAWDGRCRRAR</sequence>
<dbReference type="AlphaFoldDB" id="A0A6J4SRE8"/>